<keyword evidence="3" id="KW-1185">Reference proteome</keyword>
<evidence type="ECO:0000256" key="1">
    <source>
        <dbReference type="SAM" id="MobiDB-lite"/>
    </source>
</evidence>
<feature type="region of interest" description="Disordered" evidence="1">
    <location>
        <begin position="25"/>
        <end position="49"/>
    </location>
</feature>
<dbReference type="STRING" id="1166337.SAMN05192580_2484"/>
<evidence type="ECO:0000313" key="2">
    <source>
        <dbReference type="EMBL" id="SFS00193.1"/>
    </source>
</evidence>
<sequence>MPIAMNDERIIVAVGRLERALARAEAAAARPPSAPVADPDEELRARHQRLRDSTQAAIARLDTLLGPAVDPALEVSPAPEEPR</sequence>
<feature type="compositionally biased region" description="Low complexity" evidence="1">
    <location>
        <begin position="25"/>
        <end position="37"/>
    </location>
</feature>
<reference evidence="2 3" key="1">
    <citation type="submission" date="2016-10" db="EMBL/GenBank/DDBJ databases">
        <authorList>
            <person name="de Groot N.N."/>
        </authorList>
    </citation>
    <scope>NUCLEOTIDE SEQUENCE [LARGE SCALE GENOMIC DNA]</scope>
    <source>
        <strain evidence="2 3">S5-249</strain>
    </source>
</reference>
<name>A0A1I6L9N5_9SPHN</name>
<organism evidence="2 3">
    <name type="scientific">Sphingomonas jatrophae</name>
    <dbReference type="NCBI Taxonomy" id="1166337"/>
    <lineage>
        <taxon>Bacteria</taxon>
        <taxon>Pseudomonadati</taxon>
        <taxon>Pseudomonadota</taxon>
        <taxon>Alphaproteobacteria</taxon>
        <taxon>Sphingomonadales</taxon>
        <taxon>Sphingomonadaceae</taxon>
        <taxon>Sphingomonas</taxon>
    </lineage>
</organism>
<evidence type="ECO:0000313" key="3">
    <source>
        <dbReference type="Proteomes" id="UP000198824"/>
    </source>
</evidence>
<protein>
    <submittedName>
        <fullName evidence="2">Uncharacterized protein</fullName>
    </submittedName>
</protein>
<gene>
    <name evidence="2" type="ORF">SAMN05192580_2484</name>
</gene>
<proteinExistence type="predicted"/>
<dbReference type="Proteomes" id="UP000198824">
    <property type="component" value="Unassembled WGS sequence"/>
</dbReference>
<dbReference type="EMBL" id="FOZG01000002">
    <property type="protein sequence ID" value="SFS00193.1"/>
    <property type="molecule type" value="Genomic_DNA"/>
</dbReference>
<dbReference type="AlphaFoldDB" id="A0A1I6L9N5"/>
<accession>A0A1I6L9N5</accession>